<feature type="compositionally biased region" description="Basic residues" evidence="1">
    <location>
        <begin position="67"/>
        <end position="84"/>
    </location>
</feature>
<organism evidence="3 4">
    <name type="scientific">Trichophyton verrucosum (strain HKI 0517)</name>
    <dbReference type="NCBI Taxonomy" id="663202"/>
    <lineage>
        <taxon>Eukaryota</taxon>
        <taxon>Fungi</taxon>
        <taxon>Dikarya</taxon>
        <taxon>Ascomycota</taxon>
        <taxon>Pezizomycotina</taxon>
        <taxon>Eurotiomycetes</taxon>
        <taxon>Eurotiomycetidae</taxon>
        <taxon>Onygenales</taxon>
        <taxon>Arthrodermataceae</taxon>
        <taxon>Trichophyton</taxon>
    </lineage>
</organism>
<dbReference type="RefSeq" id="XP_003018330.1">
    <property type="nucleotide sequence ID" value="XM_003018284.1"/>
</dbReference>
<dbReference type="Proteomes" id="UP000008383">
    <property type="component" value="Unassembled WGS sequence"/>
</dbReference>
<keyword evidence="2" id="KW-0812">Transmembrane</keyword>
<keyword evidence="2" id="KW-0472">Membrane</keyword>
<accession>D4DKF3</accession>
<feature type="region of interest" description="Disordered" evidence="1">
    <location>
        <begin position="58"/>
        <end position="84"/>
    </location>
</feature>
<dbReference type="GeneID" id="9580014"/>
<gene>
    <name evidence="3" type="ORF">TRV_07675</name>
</gene>
<sequence>MVSQRLARHSCISLFFFSSTISTSSTIFYYLHHLHHLSIFFSSRFLLRLCFGDPCLSQQARPSPKNKTTKKKVLRDKKTSWKKS</sequence>
<protein>
    <submittedName>
        <fullName evidence="3">Uncharacterized protein</fullName>
    </submittedName>
</protein>
<feature type="transmembrane region" description="Helical" evidence="2">
    <location>
        <begin position="12"/>
        <end position="31"/>
    </location>
</feature>
<evidence type="ECO:0000313" key="4">
    <source>
        <dbReference type="Proteomes" id="UP000008383"/>
    </source>
</evidence>
<reference evidence="4" key="1">
    <citation type="journal article" date="2011" name="Genome Biol.">
        <title>Comparative and functional genomics provide insights into the pathogenicity of dermatophytic fungi.</title>
        <authorList>
            <person name="Burmester A."/>
            <person name="Shelest E."/>
            <person name="Gloeckner G."/>
            <person name="Heddergott C."/>
            <person name="Schindler S."/>
            <person name="Staib P."/>
            <person name="Heidel A."/>
            <person name="Felder M."/>
            <person name="Petzold A."/>
            <person name="Szafranski K."/>
            <person name="Feuermann M."/>
            <person name="Pedruzzi I."/>
            <person name="Priebe S."/>
            <person name="Groth M."/>
            <person name="Winkler R."/>
            <person name="Li W."/>
            <person name="Kniemeyer O."/>
            <person name="Schroeckh V."/>
            <person name="Hertweck C."/>
            <person name="Hube B."/>
            <person name="White T.C."/>
            <person name="Platzer M."/>
            <person name="Guthke R."/>
            <person name="Heitman J."/>
            <person name="Woestemeyer J."/>
            <person name="Zipfel P.F."/>
            <person name="Monod M."/>
            <person name="Brakhage A.A."/>
        </authorList>
    </citation>
    <scope>NUCLEOTIDE SEQUENCE [LARGE SCALE GENOMIC DNA]</scope>
    <source>
        <strain evidence="4">HKI 0517</strain>
    </source>
</reference>
<dbReference type="HOGENOM" id="CLU_2529103_0_0_1"/>
<dbReference type="KEGG" id="tve:TRV_07675"/>
<comment type="caution">
    <text evidence="3">The sequence shown here is derived from an EMBL/GenBank/DDBJ whole genome shotgun (WGS) entry which is preliminary data.</text>
</comment>
<evidence type="ECO:0000256" key="1">
    <source>
        <dbReference type="SAM" id="MobiDB-lite"/>
    </source>
</evidence>
<dbReference type="AlphaFoldDB" id="D4DKF3"/>
<evidence type="ECO:0000256" key="2">
    <source>
        <dbReference type="SAM" id="Phobius"/>
    </source>
</evidence>
<proteinExistence type="predicted"/>
<evidence type="ECO:0000313" key="3">
    <source>
        <dbReference type="EMBL" id="EFE37685.1"/>
    </source>
</evidence>
<name>D4DKF3_TRIVH</name>
<keyword evidence="4" id="KW-1185">Reference proteome</keyword>
<dbReference type="EMBL" id="ACYE01000467">
    <property type="protein sequence ID" value="EFE37685.1"/>
    <property type="molecule type" value="Genomic_DNA"/>
</dbReference>
<keyword evidence="2" id="KW-1133">Transmembrane helix</keyword>